<evidence type="ECO:0000313" key="2">
    <source>
        <dbReference type="EMBL" id="KAK4234531.1"/>
    </source>
</evidence>
<protein>
    <recommendedName>
        <fullName evidence="4">SMP domain-containing protein</fullName>
    </recommendedName>
</protein>
<evidence type="ECO:0000313" key="3">
    <source>
        <dbReference type="Proteomes" id="UP001303760"/>
    </source>
</evidence>
<dbReference type="Proteomes" id="UP001303760">
    <property type="component" value="Unassembled WGS sequence"/>
</dbReference>
<accession>A0AAN7C364</accession>
<gene>
    <name evidence="2" type="ORF">C8A03DRAFT_37704</name>
</gene>
<feature type="compositionally biased region" description="Gly residues" evidence="1">
    <location>
        <begin position="48"/>
        <end position="57"/>
    </location>
</feature>
<evidence type="ECO:0008006" key="4">
    <source>
        <dbReference type="Google" id="ProtNLM"/>
    </source>
</evidence>
<organism evidence="2 3">
    <name type="scientific">Achaetomium macrosporum</name>
    <dbReference type="NCBI Taxonomy" id="79813"/>
    <lineage>
        <taxon>Eukaryota</taxon>
        <taxon>Fungi</taxon>
        <taxon>Dikarya</taxon>
        <taxon>Ascomycota</taxon>
        <taxon>Pezizomycotina</taxon>
        <taxon>Sordariomycetes</taxon>
        <taxon>Sordariomycetidae</taxon>
        <taxon>Sordariales</taxon>
        <taxon>Chaetomiaceae</taxon>
        <taxon>Achaetomium</taxon>
    </lineage>
</organism>
<comment type="caution">
    <text evidence="2">The sequence shown here is derived from an EMBL/GenBank/DDBJ whole genome shotgun (WGS) entry which is preliminary data.</text>
</comment>
<feature type="compositionally biased region" description="Polar residues" evidence="1">
    <location>
        <begin position="9"/>
        <end position="20"/>
    </location>
</feature>
<reference evidence="2" key="2">
    <citation type="submission" date="2023-05" db="EMBL/GenBank/DDBJ databases">
        <authorList>
            <consortium name="Lawrence Berkeley National Laboratory"/>
            <person name="Steindorff A."/>
            <person name="Hensen N."/>
            <person name="Bonometti L."/>
            <person name="Westerberg I."/>
            <person name="Brannstrom I.O."/>
            <person name="Guillou S."/>
            <person name="Cros-Aarteil S."/>
            <person name="Calhoun S."/>
            <person name="Haridas S."/>
            <person name="Kuo A."/>
            <person name="Mondo S."/>
            <person name="Pangilinan J."/>
            <person name="Riley R."/>
            <person name="Labutti K."/>
            <person name="Andreopoulos B."/>
            <person name="Lipzen A."/>
            <person name="Chen C."/>
            <person name="Yanf M."/>
            <person name="Daum C."/>
            <person name="Ng V."/>
            <person name="Clum A."/>
            <person name="Ohm R."/>
            <person name="Martin F."/>
            <person name="Silar P."/>
            <person name="Natvig D."/>
            <person name="Lalanne C."/>
            <person name="Gautier V."/>
            <person name="Ament-Velasquez S.L."/>
            <person name="Kruys A."/>
            <person name="Hutchinson M.I."/>
            <person name="Powell A.J."/>
            <person name="Barry K."/>
            <person name="Miller A.N."/>
            <person name="Grigoriev I.V."/>
            <person name="Debuchy R."/>
            <person name="Gladieux P."/>
            <person name="Thoren M.H."/>
            <person name="Johannesson H."/>
        </authorList>
    </citation>
    <scope>NUCLEOTIDE SEQUENCE</scope>
    <source>
        <strain evidence="2">CBS 532.94</strain>
    </source>
</reference>
<dbReference type="AlphaFoldDB" id="A0AAN7C364"/>
<proteinExistence type="predicted"/>
<reference evidence="2" key="1">
    <citation type="journal article" date="2023" name="Mol. Phylogenet. Evol.">
        <title>Genome-scale phylogeny and comparative genomics of the fungal order Sordariales.</title>
        <authorList>
            <person name="Hensen N."/>
            <person name="Bonometti L."/>
            <person name="Westerberg I."/>
            <person name="Brannstrom I.O."/>
            <person name="Guillou S."/>
            <person name="Cros-Aarteil S."/>
            <person name="Calhoun S."/>
            <person name="Haridas S."/>
            <person name="Kuo A."/>
            <person name="Mondo S."/>
            <person name="Pangilinan J."/>
            <person name="Riley R."/>
            <person name="LaButti K."/>
            <person name="Andreopoulos B."/>
            <person name="Lipzen A."/>
            <person name="Chen C."/>
            <person name="Yan M."/>
            <person name="Daum C."/>
            <person name="Ng V."/>
            <person name="Clum A."/>
            <person name="Steindorff A."/>
            <person name="Ohm R.A."/>
            <person name="Martin F."/>
            <person name="Silar P."/>
            <person name="Natvig D.O."/>
            <person name="Lalanne C."/>
            <person name="Gautier V."/>
            <person name="Ament-Velasquez S.L."/>
            <person name="Kruys A."/>
            <person name="Hutchinson M.I."/>
            <person name="Powell A.J."/>
            <person name="Barry K."/>
            <person name="Miller A.N."/>
            <person name="Grigoriev I.V."/>
            <person name="Debuchy R."/>
            <person name="Gladieux P."/>
            <person name="Hiltunen Thoren M."/>
            <person name="Johannesson H."/>
        </authorList>
    </citation>
    <scope>NUCLEOTIDE SEQUENCE</scope>
    <source>
        <strain evidence="2">CBS 532.94</strain>
    </source>
</reference>
<sequence length="74" mass="7141">MGKHGMTQPDASRIQSSQAKSGGDMSSGGFAARAQSAGDRHAAQSGAGSSGFSGGSPGSSQQRTAGGTAGQQKK</sequence>
<keyword evidence="3" id="KW-1185">Reference proteome</keyword>
<name>A0AAN7C364_9PEZI</name>
<dbReference type="EMBL" id="MU860358">
    <property type="protein sequence ID" value="KAK4234531.1"/>
    <property type="molecule type" value="Genomic_DNA"/>
</dbReference>
<evidence type="ECO:0000256" key="1">
    <source>
        <dbReference type="SAM" id="MobiDB-lite"/>
    </source>
</evidence>
<feature type="region of interest" description="Disordered" evidence="1">
    <location>
        <begin position="1"/>
        <end position="74"/>
    </location>
</feature>